<gene>
    <name evidence="14" type="ORF">EV212_103220</name>
</gene>
<dbReference type="Proteomes" id="UP000295711">
    <property type="component" value="Unassembled WGS sequence"/>
</dbReference>
<dbReference type="GO" id="GO:0046872">
    <property type="term" value="F:metal ion binding"/>
    <property type="evidence" value="ECO:0007669"/>
    <property type="project" value="UniProtKB-KW"/>
</dbReference>
<evidence type="ECO:0000256" key="7">
    <source>
        <dbReference type="ARBA" id="ARBA00022840"/>
    </source>
</evidence>
<comment type="similarity">
    <text evidence="2 11">Belongs to the folylpolyglutamate synthase family.</text>
</comment>
<name>A0A4R2LJL8_9FIRM</name>
<keyword evidence="8" id="KW-0460">Magnesium</keyword>
<dbReference type="NCBIfam" id="TIGR01499">
    <property type="entry name" value="folC"/>
    <property type="match status" value="1"/>
</dbReference>
<evidence type="ECO:0000256" key="1">
    <source>
        <dbReference type="ARBA" id="ARBA00001946"/>
    </source>
</evidence>
<dbReference type="Gene3D" id="3.90.190.20">
    <property type="entry name" value="Mur ligase, C-terminal domain"/>
    <property type="match status" value="1"/>
</dbReference>
<dbReference type="EC" id="6.3.2.17" evidence="3"/>
<evidence type="ECO:0000256" key="9">
    <source>
        <dbReference type="ARBA" id="ARBA00030592"/>
    </source>
</evidence>
<dbReference type="FunFam" id="3.40.1190.10:FF:000011">
    <property type="entry name" value="Folylpolyglutamate synthase/dihydrofolate synthase"/>
    <property type="match status" value="1"/>
</dbReference>
<comment type="caution">
    <text evidence="14">The sequence shown here is derived from an EMBL/GenBank/DDBJ whole genome shotgun (WGS) entry which is preliminary data.</text>
</comment>
<keyword evidence="4 11" id="KW-0436">Ligase</keyword>
<dbReference type="AlphaFoldDB" id="A0A4R2LJL8"/>
<dbReference type="InterPro" id="IPR004101">
    <property type="entry name" value="Mur_ligase_C"/>
</dbReference>
<dbReference type="PANTHER" id="PTHR11136:SF0">
    <property type="entry name" value="DIHYDROFOLATE SYNTHETASE-RELATED"/>
    <property type="match status" value="1"/>
</dbReference>
<dbReference type="Pfam" id="PF02875">
    <property type="entry name" value="Mur_ligase_C"/>
    <property type="match status" value="1"/>
</dbReference>
<evidence type="ECO:0000256" key="10">
    <source>
        <dbReference type="ARBA" id="ARBA00047493"/>
    </source>
</evidence>
<dbReference type="InterPro" id="IPR036615">
    <property type="entry name" value="Mur_ligase_C_dom_sf"/>
</dbReference>
<evidence type="ECO:0000256" key="11">
    <source>
        <dbReference type="PIRNR" id="PIRNR001563"/>
    </source>
</evidence>
<dbReference type="InterPro" id="IPR036565">
    <property type="entry name" value="Mur-like_cat_sf"/>
</dbReference>
<dbReference type="InterPro" id="IPR013221">
    <property type="entry name" value="Mur_ligase_cen"/>
</dbReference>
<dbReference type="PANTHER" id="PTHR11136">
    <property type="entry name" value="FOLYLPOLYGLUTAMATE SYNTHASE-RELATED"/>
    <property type="match status" value="1"/>
</dbReference>
<dbReference type="Gene3D" id="3.40.1190.10">
    <property type="entry name" value="Mur-like, catalytic domain"/>
    <property type="match status" value="1"/>
</dbReference>
<keyword evidence="7 11" id="KW-0067">ATP-binding</keyword>
<reference evidence="14 15" key="1">
    <citation type="submission" date="2019-03" db="EMBL/GenBank/DDBJ databases">
        <title>Genomic Encyclopedia of Type Strains, Phase IV (KMG-IV): sequencing the most valuable type-strain genomes for metagenomic binning, comparative biology and taxonomic classification.</title>
        <authorList>
            <person name="Goeker M."/>
        </authorList>
    </citation>
    <scope>NUCLEOTIDE SEQUENCE [LARGE SCALE GENOMIC DNA]</scope>
    <source>
        <strain evidence="14 15">DSM 28559</strain>
    </source>
</reference>
<comment type="catalytic activity">
    <reaction evidence="10">
        <text>(6S)-5,6,7,8-tetrahydrofolyl-(gamma-L-Glu)(n) + L-glutamate + ATP = (6S)-5,6,7,8-tetrahydrofolyl-(gamma-L-Glu)(n+1) + ADP + phosphate + H(+)</text>
        <dbReference type="Rhea" id="RHEA:10580"/>
        <dbReference type="Rhea" id="RHEA-COMP:14738"/>
        <dbReference type="Rhea" id="RHEA-COMP:14740"/>
        <dbReference type="ChEBI" id="CHEBI:15378"/>
        <dbReference type="ChEBI" id="CHEBI:29985"/>
        <dbReference type="ChEBI" id="CHEBI:30616"/>
        <dbReference type="ChEBI" id="CHEBI:43474"/>
        <dbReference type="ChEBI" id="CHEBI:141005"/>
        <dbReference type="ChEBI" id="CHEBI:456216"/>
        <dbReference type="EC" id="6.3.2.17"/>
    </reaction>
</comment>
<keyword evidence="15" id="KW-1185">Reference proteome</keyword>
<protein>
    <recommendedName>
        <fullName evidence="3">tetrahydrofolate synthase</fullName>
        <ecNumber evidence="3">6.3.2.17</ecNumber>
    </recommendedName>
    <alternativeName>
        <fullName evidence="9">Tetrahydrofolylpolyglutamate synthase</fullName>
    </alternativeName>
</protein>
<dbReference type="PIRSF" id="PIRSF001563">
    <property type="entry name" value="Folylpolyglu_synth"/>
    <property type="match status" value="1"/>
</dbReference>
<sequence>MNDIVEYLYHIPRFVRTGGLEQTRERLRLLGSPEKSFHYIHVAGTNGKGSVCAYMESCLREMGFKTGLFTSPHLVRINERIRINNREISDKAFSEAFYKVKALVDAQSAEGIVHPTFFEFIYLMAMCAFQKAGIEYGVIETGLGGRLDLTNAVEAPDLTVITSIGLDHTAILGDTIEKIAAEKAGIIKPGVPLVYLAARPDAVRVIETRANEQHLSERPMCYPVKPEWMEDISAEEAHIQFSLVCPYFKKYDIMLNTSGMYQVENGALAVTAMEVLREFSDWKMTETDFREKVLKGVRHMTWPGRMEPVGRDIYVDGAHNDDGIRELVRSVDRIFSQRDIYLIFAVAEDKDYQEMVRHLCGIRRLKGIIVTEIDNGRRRDFHEVMKDFQKNWHGNIQGTYNVSEAIMTGQEWKGRDGVLICTGSLYLVGHVKELLGGDLDD</sequence>
<feature type="domain" description="Mur ligase C-terminal" evidence="12">
    <location>
        <begin position="304"/>
        <end position="423"/>
    </location>
</feature>
<evidence type="ECO:0000313" key="14">
    <source>
        <dbReference type="EMBL" id="TCO85498.1"/>
    </source>
</evidence>
<proteinExistence type="inferred from homology"/>
<dbReference type="GO" id="GO:0005737">
    <property type="term" value="C:cytoplasm"/>
    <property type="evidence" value="ECO:0007669"/>
    <property type="project" value="TreeGrafter"/>
</dbReference>
<evidence type="ECO:0000259" key="13">
    <source>
        <dbReference type="Pfam" id="PF08245"/>
    </source>
</evidence>
<dbReference type="Pfam" id="PF08245">
    <property type="entry name" value="Mur_ligase_M"/>
    <property type="match status" value="1"/>
</dbReference>
<feature type="domain" description="Mur ligase central" evidence="13">
    <location>
        <begin position="42"/>
        <end position="272"/>
    </location>
</feature>
<keyword evidence="5" id="KW-0479">Metal-binding</keyword>
<evidence type="ECO:0000256" key="8">
    <source>
        <dbReference type="ARBA" id="ARBA00022842"/>
    </source>
</evidence>
<evidence type="ECO:0000259" key="12">
    <source>
        <dbReference type="Pfam" id="PF02875"/>
    </source>
</evidence>
<evidence type="ECO:0000256" key="5">
    <source>
        <dbReference type="ARBA" id="ARBA00022723"/>
    </source>
</evidence>
<keyword evidence="6 11" id="KW-0547">Nucleotide-binding</keyword>
<evidence type="ECO:0000256" key="6">
    <source>
        <dbReference type="ARBA" id="ARBA00022741"/>
    </source>
</evidence>
<dbReference type="InterPro" id="IPR001645">
    <property type="entry name" value="Folylpolyglutamate_synth"/>
</dbReference>
<dbReference type="SUPFAM" id="SSF53244">
    <property type="entry name" value="MurD-like peptide ligases, peptide-binding domain"/>
    <property type="match status" value="1"/>
</dbReference>
<evidence type="ECO:0000313" key="15">
    <source>
        <dbReference type="Proteomes" id="UP000295711"/>
    </source>
</evidence>
<accession>A0A4R2LJL8</accession>
<organism evidence="14 15">
    <name type="scientific">Frisingicoccus caecimuris</name>
    <dbReference type="NCBI Taxonomy" id="1796636"/>
    <lineage>
        <taxon>Bacteria</taxon>
        <taxon>Bacillati</taxon>
        <taxon>Bacillota</taxon>
        <taxon>Clostridia</taxon>
        <taxon>Lachnospirales</taxon>
        <taxon>Lachnospiraceae</taxon>
        <taxon>Frisingicoccus</taxon>
    </lineage>
</organism>
<dbReference type="GO" id="GO:0008841">
    <property type="term" value="F:dihydrofolate synthase activity"/>
    <property type="evidence" value="ECO:0007669"/>
    <property type="project" value="TreeGrafter"/>
</dbReference>
<evidence type="ECO:0000256" key="2">
    <source>
        <dbReference type="ARBA" id="ARBA00008276"/>
    </source>
</evidence>
<dbReference type="EMBL" id="SLXA01000003">
    <property type="protein sequence ID" value="TCO85498.1"/>
    <property type="molecule type" value="Genomic_DNA"/>
</dbReference>
<dbReference type="GO" id="GO:0004326">
    <property type="term" value="F:tetrahydrofolylpolyglutamate synthase activity"/>
    <property type="evidence" value="ECO:0007669"/>
    <property type="project" value="UniProtKB-EC"/>
</dbReference>
<dbReference type="SUPFAM" id="SSF53623">
    <property type="entry name" value="MurD-like peptide ligases, catalytic domain"/>
    <property type="match status" value="1"/>
</dbReference>
<evidence type="ECO:0000256" key="4">
    <source>
        <dbReference type="ARBA" id="ARBA00022598"/>
    </source>
</evidence>
<comment type="cofactor">
    <cofactor evidence="1">
        <name>Mg(2+)</name>
        <dbReference type="ChEBI" id="CHEBI:18420"/>
    </cofactor>
</comment>
<evidence type="ECO:0000256" key="3">
    <source>
        <dbReference type="ARBA" id="ARBA00013025"/>
    </source>
</evidence>
<dbReference type="GO" id="GO:0005524">
    <property type="term" value="F:ATP binding"/>
    <property type="evidence" value="ECO:0007669"/>
    <property type="project" value="UniProtKB-KW"/>
</dbReference>